<keyword evidence="1" id="KW-0472">Membrane</keyword>
<name>A0A6J7WY65_9CAUD</name>
<reference evidence="2" key="1">
    <citation type="submission" date="2020-05" db="EMBL/GenBank/DDBJ databases">
        <authorList>
            <person name="Chiriac C."/>
            <person name="Salcher M."/>
            <person name="Ghai R."/>
            <person name="Kavagutti S V."/>
        </authorList>
    </citation>
    <scope>NUCLEOTIDE SEQUENCE</scope>
</reference>
<organism evidence="2">
    <name type="scientific">uncultured Caudovirales phage</name>
    <dbReference type="NCBI Taxonomy" id="2100421"/>
    <lineage>
        <taxon>Viruses</taxon>
        <taxon>Duplodnaviria</taxon>
        <taxon>Heunggongvirae</taxon>
        <taxon>Uroviricota</taxon>
        <taxon>Caudoviricetes</taxon>
        <taxon>Peduoviridae</taxon>
        <taxon>Maltschvirus</taxon>
        <taxon>Maltschvirus maltsch</taxon>
    </lineage>
</organism>
<proteinExistence type="predicted"/>
<evidence type="ECO:0000313" key="2">
    <source>
        <dbReference type="EMBL" id="CAB5222700.1"/>
    </source>
</evidence>
<accession>A0A6J7WY65</accession>
<protein>
    <submittedName>
        <fullName evidence="2">Uncharacterized protein</fullName>
    </submittedName>
</protein>
<sequence length="93" mass="9960">MIPDILTPAGRRAWAFAAIVGGAMVFSAFIWIALYLLRNHAEFVFYLALAAHAQVLVGMTALGWAMGRRLQLQGGTDGVTINDSTVDVHTGEG</sequence>
<feature type="transmembrane region" description="Helical" evidence="1">
    <location>
        <begin position="12"/>
        <end position="37"/>
    </location>
</feature>
<keyword evidence="1" id="KW-1133">Transmembrane helix</keyword>
<keyword evidence="1" id="KW-0812">Transmembrane</keyword>
<gene>
    <name evidence="2" type="ORF">UFOVP368_27</name>
</gene>
<dbReference type="EMBL" id="LR798303">
    <property type="protein sequence ID" value="CAB5222700.1"/>
    <property type="molecule type" value="Genomic_DNA"/>
</dbReference>
<evidence type="ECO:0000256" key="1">
    <source>
        <dbReference type="SAM" id="Phobius"/>
    </source>
</evidence>
<feature type="transmembrane region" description="Helical" evidence="1">
    <location>
        <begin position="43"/>
        <end position="65"/>
    </location>
</feature>